<reference evidence="1" key="1">
    <citation type="submission" date="2022-09" db="EMBL/GenBank/DDBJ databases">
        <title>Intensive care unit water sources are persistently colonized with multi-drug resistant bacteria and are the site of extensive horizontal gene transfer of antibiotic resistance genes.</title>
        <authorList>
            <person name="Diorio-Toth L."/>
        </authorList>
    </citation>
    <scope>NUCLEOTIDE SEQUENCE</scope>
    <source>
        <strain evidence="1">GD04153</strain>
    </source>
</reference>
<evidence type="ECO:0008006" key="3">
    <source>
        <dbReference type="Google" id="ProtNLM"/>
    </source>
</evidence>
<accession>A0AA42KU76</accession>
<evidence type="ECO:0000313" key="2">
    <source>
        <dbReference type="Proteomes" id="UP001158087"/>
    </source>
</evidence>
<gene>
    <name evidence="1" type="ORF">N7376_22090</name>
</gene>
<dbReference type="AlphaFoldDB" id="A0AA42KU76"/>
<dbReference type="EMBL" id="JAODYY010000015">
    <property type="protein sequence ID" value="MDH0126670.1"/>
    <property type="molecule type" value="Genomic_DNA"/>
</dbReference>
<name>A0AA42KU76_9HYPH</name>
<sequence>MIDAKALGAELASMVKAQISPVLDRLTALEKRLDSFPTPRDGIDGKDADPVAIAATVKEELADQIASIAVDAKGASAEVIAQLQAVVDEQKQAFAVAVSDLNDTKNGLAEMASRVASLQETPELPDIPKMIDEAIEAKFGVEDMERSIEEVVRAVVAEIPVPQDGKSVTIEDVAPLIASEVEKRVSELPKPKDGRDGRDGLDVKDLFRAEGGALVATLSDGRVKELGQFVGEKGEPGKDGADGFGFDDLTVEYDGEKNFAFKFIKGERVKQFDFTLPVVLDRGIFTNGKEYTPGDGVTWAGHYWIAQTKTKSKPGEGSDWRLAVKRGRDGKTFTVKVGDQKSPVSLTKDEDDG</sequence>
<organism evidence="1 2">
    <name type="scientific">Brucella intermedia GD04153</name>
    <dbReference type="NCBI Taxonomy" id="2975438"/>
    <lineage>
        <taxon>Bacteria</taxon>
        <taxon>Pseudomonadati</taxon>
        <taxon>Pseudomonadota</taxon>
        <taxon>Alphaproteobacteria</taxon>
        <taxon>Hyphomicrobiales</taxon>
        <taxon>Brucellaceae</taxon>
        <taxon>Brucella/Ochrobactrum group</taxon>
        <taxon>Brucella</taxon>
    </lineage>
</organism>
<dbReference type="Proteomes" id="UP001158087">
    <property type="component" value="Unassembled WGS sequence"/>
</dbReference>
<proteinExistence type="predicted"/>
<protein>
    <recommendedName>
        <fullName evidence="3">Phage portal protein</fullName>
    </recommendedName>
</protein>
<evidence type="ECO:0000313" key="1">
    <source>
        <dbReference type="EMBL" id="MDH0126670.1"/>
    </source>
</evidence>
<comment type="caution">
    <text evidence="1">The sequence shown here is derived from an EMBL/GenBank/DDBJ whole genome shotgun (WGS) entry which is preliminary data.</text>
</comment>